<evidence type="ECO:0000313" key="1">
    <source>
        <dbReference type="EMBL" id="KAJ3003119.1"/>
    </source>
</evidence>
<gene>
    <name evidence="1" type="ORF">NUW54_g5469</name>
</gene>
<reference evidence="1" key="1">
    <citation type="submission" date="2022-08" db="EMBL/GenBank/DDBJ databases">
        <title>Genome Sequence of Pycnoporus sanguineus.</title>
        <authorList>
            <person name="Buettner E."/>
        </authorList>
    </citation>
    <scope>NUCLEOTIDE SEQUENCE</scope>
    <source>
        <strain evidence="1">CG-C14</strain>
    </source>
</reference>
<evidence type="ECO:0000313" key="2">
    <source>
        <dbReference type="Proteomes" id="UP001144978"/>
    </source>
</evidence>
<sequence>MPSFLRLLMHPLDLYIRRTFSAPDLQSFAHRLKTLFVRLTVVFPAFQVQSSSGYEPCALTCCFSSSTSLRNISLVDITPTTAEPLVLDSEEEVDATLDHSSESSSASLFDCSGLPHLFDWEEHVDRHRRPNTRVYEECDDFPCPNRYDRPGTLSNHYWAEYPEEAQESALYPYPESVFDLFSAPTPVVVSHPETPAAPLQFEPFISLDFSDDFRESPQFFLLAMEGIKPESIPLLTSASQYSDWVAKIKGVMLFMGCWGPVLSESAPEGEKADEWKKKGDMAKGLMWMRVATNFHFLLDSKETTNAAGVKERKPTTYSAKEMWDILKKEFGTPDTAEAIGLLMAYFNLPLMTDSRPLRDQLGTYITRIRDASKGGMNFSEHQQAVFILMKLPPSYATLSTSLTSAHKLETWTIEWLQGKVLAEESLRSGTSQSVSRISKTKPKLSGPCDFCGSGTHHESTCWKKHPDQRPKKGGKGKGKGKEKEKEKGKGKDNSNNHAHTAAPAANVLVAESTANMHASFYSAAHAAGVRHTHWLMDSGASQHITYDINDLAEYSAYDAPLVFKTAATGEGSSVKALGEGLVRGETFIDGVKWSIDLPKVCYIPMASSRLFSTGTIEKNGYSIFQGDRKMSVFDKLPSGAVSHGSTIKIEGRKILEGVFNPINNLYDFVLEIKSGHHVHLSKTDYKTWHRRFGHAGKEALRHLPKNVKGVDHVDPADDEPCEGCAFGKSHRLPFSLSEKRATQPLELVHTDLDGPMRTASVGSGYLYFASFIDDFSGLGIAYYLKRKSDAMKAFDSFKAWAETQTGKKIKRIRSDRGGEYLSNEFTQHLLDLGIEHQKSTPDSPQQNGRAERWNRTIVEKAMSMLHHAGLSHGFWQLAVEAAVHIYNRQPMRRLKWRCPITAWDGTVPDVSYFRVFGCKAFVHVQKSKREGKLDKKAVEMIFVGYEPGTKGYKFWNPATRSIVVSRDVIFDEESFPARTIPGYRRVTPDDNPFPEHEDRSDDVSTSESGDLPRLPIPLPLEDRPPSPDPAPPAPEEDEEPQPPQPPQQPPQHPAVPPPRPAHQRNRHQPVGGSNDPSLGRDRPRRENRRRPVKYREDNVYGDRDPVEVEGDSSEDGYELEAQAVRFVLASQYKSGIPNSHREAMRSSDADKWRVAEKAEYDSLMENKTWVLVPRPKDRQVVANRWVYDIKHDGRYKACLVAKGFTQVWGEDYHETFSPVARFESIHYLLAHAALEDWDIESMDVKTAFLNGDLEEEIYMEQPEGWVMRGKENYVCLLKKAIYGLKQASRQWNLKIHKSLLDLGFTRTYSDAGVYVYRRQGGEKVTIVVLYVDDLLLLRDDRSHIKQVKDALKKQYKMTDLGAVKRFLGLRISRDRTICRIDIDQEEYIQSVIERFEMADCKPARTPLPAGAVLESSEQLASDPFRQHYQSLIGSLLYAALGTRPDIDFAVNRLSKYNSNPSDVHWHYAKYVLRYLQGTKHFRLRYDGASNDGLIVYSDSDWGKDRDDCKSTSGYVFLMAGGAISWASRRQQTVSLSSTEVEYLAASDTCRQIAWLRTFGEELGDDMSRPTPLCLDNQGSIFLGVNPVVEHRTKHIDIRHHYIREQVELGKVEVFFVATQDQLADPLTKNVPFSLVEWFRKGIGLHPDISGSLQSHALLSSLTHASSGLVYKEDILCPCSSVVRSQTEEGEEAEGKSEEAAVESAEAAIASEEAEDKSEEEMGTDEEGNALAEERGEICLY</sequence>
<comment type="caution">
    <text evidence="1">The sequence shown here is derived from an EMBL/GenBank/DDBJ whole genome shotgun (WGS) entry which is preliminary data.</text>
</comment>
<proteinExistence type="predicted"/>
<name>A0ACC1PW85_9APHY</name>
<keyword evidence="2" id="KW-1185">Reference proteome</keyword>
<dbReference type="Proteomes" id="UP001144978">
    <property type="component" value="Unassembled WGS sequence"/>
</dbReference>
<organism evidence="1 2">
    <name type="scientific">Trametes sanguinea</name>
    <dbReference type="NCBI Taxonomy" id="158606"/>
    <lineage>
        <taxon>Eukaryota</taxon>
        <taxon>Fungi</taxon>
        <taxon>Dikarya</taxon>
        <taxon>Basidiomycota</taxon>
        <taxon>Agaricomycotina</taxon>
        <taxon>Agaricomycetes</taxon>
        <taxon>Polyporales</taxon>
        <taxon>Polyporaceae</taxon>
        <taxon>Trametes</taxon>
    </lineage>
</organism>
<protein>
    <submittedName>
        <fullName evidence="1">Uncharacterized protein</fullName>
    </submittedName>
</protein>
<accession>A0ACC1PW85</accession>
<dbReference type="EMBL" id="JANSHE010001350">
    <property type="protein sequence ID" value="KAJ3003119.1"/>
    <property type="molecule type" value="Genomic_DNA"/>
</dbReference>